<dbReference type="AlphaFoldDB" id="A0AAN1Y399"/>
<dbReference type="EMBL" id="AP026407">
    <property type="protein sequence ID" value="BDO12528.1"/>
    <property type="molecule type" value="Genomic_DNA"/>
</dbReference>
<gene>
    <name evidence="1" type="ORF">KAM644c_15940</name>
</gene>
<organism evidence="1 2">
    <name type="scientific">Klebsiella quasipneumoniae subsp. quasipneumoniae</name>
    <dbReference type="NCBI Taxonomy" id="1667327"/>
    <lineage>
        <taxon>Bacteria</taxon>
        <taxon>Pseudomonadati</taxon>
        <taxon>Pseudomonadota</taxon>
        <taxon>Gammaproteobacteria</taxon>
        <taxon>Enterobacterales</taxon>
        <taxon>Enterobacteriaceae</taxon>
        <taxon>Klebsiella/Raoultella group</taxon>
        <taxon>Klebsiella</taxon>
        <taxon>Klebsiella pneumoniae complex</taxon>
    </lineage>
</organism>
<sequence>MGYLQKHFKATYRRAKTITLIADNYIILKSRTTQCWMKANPQSSVPLDVAVAEKGLAFYGNRSPFPGGKHGQAKV</sequence>
<evidence type="ECO:0000313" key="1">
    <source>
        <dbReference type="EMBL" id="BDO12528.1"/>
    </source>
</evidence>
<reference evidence="1" key="1">
    <citation type="submission" date="2022-07" db="EMBL/GenBank/DDBJ databases">
        <title>Complete genome sequence of carbapenem-resistant Klebsiella spp. in Japan.</title>
        <authorList>
            <person name="Maehana S."/>
            <person name="Suzuki M."/>
            <person name="Kitasato H."/>
        </authorList>
    </citation>
    <scope>NUCLEOTIDE SEQUENCE</scope>
    <source>
        <strain evidence="1">KAM644</strain>
    </source>
</reference>
<name>A0AAN1Y399_9ENTR</name>
<evidence type="ECO:0000313" key="2">
    <source>
        <dbReference type="Proteomes" id="UP001058353"/>
    </source>
</evidence>
<proteinExistence type="predicted"/>
<dbReference type="Proteomes" id="UP001058353">
    <property type="component" value="Chromosome"/>
</dbReference>
<protein>
    <submittedName>
        <fullName evidence="1">Uncharacterized protein</fullName>
    </submittedName>
</protein>
<accession>A0AAN1Y399</accession>